<organism evidence="1">
    <name type="scientific">Candidatus Methanophagaceae archaeon ANME-1 ERB6</name>
    <dbReference type="NCBI Taxonomy" id="2759912"/>
    <lineage>
        <taxon>Archaea</taxon>
        <taxon>Methanobacteriati</taxon>
        <taxon>Methanobacteriota</taxon>
        <taxon>Stenosarchaea group</taxon>
        <taxon>Methanomicrobia</taxon>
        <taxon>Candidatus Methanophagales</taxon>
        <taxon>Candidatus Methanophagaceae</taxon>
    </lineage>
</organism>
<sequence length="760" mass="86796">MSWVITQLSVRGVKGILDRAGDFDLAGGKSIAIYAPNAYGKSGYADAVEYLFSQEGVVEHLGKGGADSERGGKHAIPHVLAAERDITPEVSVELYNPDSKVTMSSIREVRTGRVDAIPSELEPIIRVAPAHRILRQHDLRRFVVDMEPRKKYSELSRWLGLEHLEQVLTHLTTTEQTLQRTNPDREIDERVQDITKHTNEAVTRYDQLATLQWCTVEAKRHLGRGISIDSLDDVDLCLQSLRERRDEIVILQGKVSEAFEAKRAIEEITSELPSENGQLRICETALAKAVAAEEQVEYIRAMAKNSIFQKVWNSAKDILETQTTDECPICLTPWEKTTVSSQHDALQHITIGLKSLANLTKAQSKQKKTYDQLTTATKDLITRLRDVETAAKKLSLEGIADDVSNLAEEIKNLLETGYLPSQLQEDYKTLLQQCHRLFVDKLPIVLHGVKIEGIPKPAKEIEETIEHMQMLKITLIRLTELQRESEEYRKVERSFSAVANVIQESAATLVDEVIGALQKDVIAIYQKIHPKSVIPNIYIEPDTESKTLIVRVDFHSPDRRVPPAGYLSESQINTLGLALFISSVRFFNQDFPFIFLDDIVSSYDADHRGRIVDVIAEDLQDFQVFLTTHDERFYSMLKSRLSGKRWQFERITSWTFDQGPKREVDALRFDQIEGLIKEGNAQIAGYAVRYYMEEWLDKMCAKYYAYTLHKRGPKEFDRTLFDLWGPFINRLKKIRGDFFEKHVKTQSCFQRLSAHSLLNY</sequence>
<dbReference type="AlphaFoldDB" id="A0A7G9YTQ3"/>
<dbReference type="EMBL" id="MT631468">
    <property type="protein sequence ID" value="QNO51387.1"/>
    <property type="molecule type" value="Genomic_DNA"/>
</dbReference>
<reference evidence="1" key="1">
    <citation type="submission" date="2020-06" db="EMBL/GenBank/DDBJ databases">
        <title>Unique genomic features of the anaerobic methanotrophic archaea.</title>
        <authorList>
            <person name="Chadwick G.L."/>
            <person name="Skennerton C.T."/>
            <person name="Laso-Perez R."/>
            <person name="Leu A.O."/>
            <person name="Speth D.R."/>
            <person name="Yu H."/>
            <person name="Morgan-Lang C."/>
            <person name="Hatzenpichler R."/>
            <person name="Goudeau D."/>
            <person name="Malmstrom R."/>
            <person name="Brazelton W.J."/>
            <person name="Woyke T."/>
            <person name="Hallam S.J."/>
            <person name="Tyson G.W."/>
            <person name="Wegener G."/>
            <person name="Boetius A."/>
            <person name="Orphan V."/>
        </authorList>
    </citation>
    <scope>NUCLEOTIDE SEQUENCE</scope>
</reference>
<dbReference type="InterPro" id="IPR027417">
    <property type="entry name" value="P-loop_NTPase"/>
</dbReference>
<protein>
    <recommendedName>
        <fullName evidence="2">RecF/RecN/SMC N-terminal domain-containing protein</fullName>
    </recommendedName>
</protein>
<evidence type="ECO:0000313" key="1">
    <source>
        <dbReference type="EMBL" id="QNO51387.1"/>
    </source>
</evidence>
<dbReference type="GO" id="GO:0000731">
    <property type="term" value="P:DNA synthesis involved in DNA repair"/>
    <property type="evidence" value="ECO:0007669"/>
    <property type="project" value="TreeGrafter"/>
</dbReference>
<dbReference type="SUPFAM" id="SSF52540">
    <property type="entry name" value="P-loop containing nucleoside triphosphate hydrolases"/>
    <property type="match status" value="1"/>
</dbReference>
<name>A0A7G9YTQ3_9EURY</name>
<evidence type="ECO:0008006" key="2">
    <source>
        <dbReference type="Google" id="ProtNLM"/>
    </source>
</evidence>
<dbReference type="GO" id="GO:0006302">
    <property type="term" value="P:double-strand break repair"/>
    <property type="evidence" value="ECO:0007669"/>
    <property type="project" value="TreeGrafter"/>
</dbReference>
<gene>
    <name evidence="1" type="ORF">KMJFBAND_00024</name>
</gene>
<dbReference type="PANTHER" id="PTHR32182:SF0">
    <property type="entry name" value="DNA REPLICATION AND REPAIR PROTEIN RECF"/>
    <property type="match status" value="1"/>
</dbReference>
<dbReference type="Gene3D" id="3.40.50.300">
    <property type="entry name" value="P-loop containing nucleotide triphosphate hydrolases"/>
    <property type="match status" value="2"/>
</dbReference>
<proteinExistence type="predicted"/>
<accession>A0A7G9YTQ3</accession>
<dbReference type="PANTHER" id="PTHR32182">
    <property type="entry name" value="DNA REPLICATION AND REPAIR PROTEIN RECF"/>
    <property type="match status" value="1"/>
</dbReference>